<accession>A0A444DPB6</accession>
<dbReference type="Proteomes" id="UP000287651">
    <property type="component" value="Unassembled WGS sequence"/>
</dbReference>
<name>A0A444DPB6_ENSVE</name>
<evidence type="ECO:0000313" key="1">
    <source>
        <dbReference type="EMBL" id="RRT62495.1"/>
    </source>
</evidence>
<evidence type="ECO:0000313" key="2">
    <source>
        <dbReference type="Proteomes" id="UP000287651"/>
    </source>
</evidence>
<gene>
    <name evidence="1" type="ORF">B296_00018189</name>
</gene>
<reference evidence="1 2" key="1">
    <citation type="journal article" date="2014" name="Agronomy (Basel)">
        <title>A Draft Genome Sequence for Ensete ventricosum, the Drought-Tolerant Tree Against Hunger.</title>
        <authorList>
            <person name="Harrison J."/>
            <person name="Moore K.A."/>
            <person name="Paszkiewicz K."/>
            <person name="Jones T."/>
            <person name="Grant M."/>
            <person name="Ambacheew D."/>
            <person name="Muzemil S."/>
            <person name="Studholme D.J."/>
        </authorList>
    </citation>
    <scope>NUCLEOTIDE SEQUENCE [LARGE SCALE GENOMIC DNA]</scope>
</reference>
<protein>
    <submittedName>
        <fullName evidence="1">Uncharacterized protein</fullName>
    </submittedName>
</protein>
<proteinExistence type="predicted"/>
<dbReference type="AlphaFoldDB" id="A0A444DPB6"/>
<comment type="caution">
    <text evidence="1">The sequence shown here is derived from an EMBL/GenBank/DDBJ whole genome shotgun (WGS) entry which is preliminary data.</text>
</comment>
<organism evidence="1 2">
    <name type="scientific">Ensete ventricosum</name>
    <name type="common">Abyssinian banana</name>
    <name type="synonym">Musa ensete</name>
    <dbReference type="NCBI Taxonomy" id="4639"/>
    <lineage>
        <taxon>Eukaryota</taxon>
        <taxon>Viridiplantae</taxon>
        <taxon>Streptophyta</taxon>
        <taxon>Embryophyta</taxon>
        <taxon>Tracheophyta</taxon>
        <taxon>Spermatophyta</taxon>
        <taxon>Magnoliopsida</taxon>
        <taxon>Liliopsida</taxon>
        <taxon>Zingiberales</taxon>
        <taxon>Musaceae</taxon>
        <taxon>Ensete</taxon>
    </lineage>
</organism>
<dbReference type="EMBL" id="AMZH03006961">
    <property type="protein sequence ID" value="RRT62495.1"/>
    <property type="molecule type" value="Genomic_DNA"/>
</dbReference>
<sequence length="112" mass="11901">MAGGHHRLSKVANPSNHLSLGLKEGPVFFFFAVGLAHYTVLFTTLLSEASVERAGAPAPPGVLPVRSSTLCCCHGMGKDSRGPGQRIADSILRFLVPLRLSIDQCRCASHCS</sequence>